<dbReference type="AlphaFoldDB" id="A0A317Q9B2"/>
<evidence type="ECO:0000313" key="7">
    <source>
        <dbReference type="EMBL" id="PWW13367.1"/>
    </source>
</evidence>
<dbReference type="SMART" id="SM00670">
    <property type="entry name" value="PINc"/>
    <property type="match status" value="1"/>
</dbReference>
<protein>
    <submittedName>
        <fullName evidence="7">PhoH-like ATPase</fullName>
    </submittedName>
</protein>
<dbReference type="STRING" id="519453.SAMN04488070_2221"/>
<evidence type="ECO:0000256" key="2">
    <source>
        <dbReference type="ARBA" id="ARBA00022741"/>
    </source>
</evidence>
<keyword evidence="3" id="KW-0067">ATP-binding</keyword>
<dbReference type="Gene3D" id="3.40.50.1010">
    <property type="entry name" value="5'-nuclease"/>
    <property type="match status" value="1"/>
</dbReference>
<dbReference type="EMBL" id="QGTT01000006">
    <property type="protein sequence ID" value="PWW13367.1"/>
    <property type="molecule type" value="Genomic_DNA"/>
</dbReference>
<feature type="domain" description="PIN" evidence="6">
    <location>
        <begin position="36"/>
        <end position="173"/>
    </location>
</feature>
<evidence type="ECO:0000256" key="3">
    <source>
        <dbReference type="ARBA" id="ARBA00022840"/>
    </source>
</evidence>
<dbReference type="SMART" id="SM00382">
    <property type="entry name" value="AAA"/>
    <property type="match status" value="1"/>
</dbReference>
<dbReference type="Proteomes" id="UP000246964">
    <property type="component" value="Unassembled WGS sequence"/>
</dbReference>
<keyword evidence="8" id="KW-1185">Reference proteome</keyword>
<evidence type="ECO:0000259" key="6">
    <source>
        <dbReference type="SMART" id="SM00670"/>
    </source>
</evidence>
<proteinExistence type="inferred from homology"/>
<dbReference type="InterPro" id="IPR029060">
    <property type="entry name" value="PIN-like_dom_sf"/>
</dbReference>
<comment type="similarity">
    <text evidence="4">In the N-terminal section; belongs to the PINc/VapC protein family.</text>
</comment>
<comment type="caution">
    <text evidence="7">The sequence shown here is derived from an EMBL/GenBank/DDBJ whole genome shotgun (WGS) entry which is preliminary data.</text>
</comment>
<dbReference type="SUPFAM" id="SSF52540">
    <property type="entry name" value="P-loop containing nucleoside triphosphate hydrolases"/>
    <property type="match status" value="1"/>
</dbReference>
<dbReference type="InterPro" id="IPR002716">
    <property type="entry name" value="PIN_dom"/>
</dbReference>
<dbReference type="SUPFAM" id="SSF88723">
    <property type="entry name" value="PIN domain-like"/>
    <property type="match status" value="1"/>
</dbReference>
<dbReference type="GO" id="GO:0005524">
    <property type="term" value="F:ATP binding"/>
    <property type="evidence" value="ECO:0007669"/>
    <property type="project" value="UniProtKB-KW"/>
</dbReference>
<dbReference type="Pfam" id="PF13638">
    <property type="entry name" value="PIN_4"/>
    <property type="match status" value="1"/>
</dbReference>
<evidence type="ECO:0000313" key="8">
    <source>
        <dbReference type="Proteomes" id="UP000246964"/>
    </source>
</evidence>
<dbReference type="InterPro" id="IPR027417">
    <property type="entry name" value="P-loop_NTPase"/>
</dbReference>
<dbReference type="GO" id="GO:0005829">
    <property type="term" value="C:cytosol"/>
    <property type="evidence" value="ECO:0007669"/>
    <property type="project" value="TreeGrafter"/>
</dbReference>
<dbReference type="Pfam" id="PF02562">
    <property type="entry name" value="PhoH"/>
    <property type="match status" value="1"/>
</dbReference>
<dbReference type="InterPro" id="IPR003593">
    <property type="entry name" value="AAA+_ATPase"/>
</dbReference>
<gene>
    <name evidence="7" type="ORF">DET45_10681</name>
</gene>
<dbReference type="CDD" id="cd09883">
    <property type="entry name" value="PIN_VapC_PhoHL-ATPase"/>
    <property type="match status" value="1"/>
</dbReference>
<accession>A0A317Q9B2</accession>
<evidence type="ECO:0000256" key="1">
    <source>
        <dbReference type="ARBA" id="ARBA00010393"/>
    </source>
</evidence>
<reference evidence="7 8" key="1">
    <citation type="submission" date="2018-05" db="EMBL/GenBank/DDBJ databases">
        <title>Freshwater and sediment microbial communities from various areas in North America, analyzing microbe dynamics in response to fracking.</title>
        <authorList>
            <person name="Lamendella R."/>
        </authorList>
    </citation>
    <scope>NUCLEOTIDE SEQUENCE [LARGE SCALE GENOMIC DNA]</scope>
    <source>
        <strain evidence="7 8">125B1</strain>
    </source>
</reference>
<dbReference type="Gene3D" id="3.40.50.300">
    <property type="entry name" value="P-loop containing nucleotide triphosphate hydrolases"/>
    <property type="match status" value="1"/>
</dbReference>
<organism evidence="7 8">
    <name type="scientific">Pseudidiomarina maritima</name>
    <dbReference type="NCBI Taxonomy" id="519453"/>
    <lineage>
        <taxon>Bacteria</taxon>
        <taxon>Pseudomonadati</taxon>
        <taxon>Pseudomonadota</taxon>
        <taxon>Gammaproteobacteria</taxon>
        <taxon>Alteromonadales</taxon>
        <taxon>Idiomarinaceae</taxon>
        <taxon>Pseudidiomarina</taxon>
    </lineage>
</organism>
<dbReference type="PANTHER" id="PTHR30473:SF2">
    <property type="entry name" value="PIN DOMAIN-CONTAINING PROTEIN"/>
    <property type="match status" value="1"/>
</dbReference>
<sequence>MIFIKDALILEKQARGDSTYLDNINAEVRMTEIPAKYYLLDTNILLHEPLAFLNFEEHHVIIPMVVLEELDNIKDRHKDVSREARLAIRSLEDALKAATPEQILAGVPLNRMQGAHHAQGTLAIYPDYQLKQQDAVLNLKENDHRIIQSALALQALHQHTKVVLVTKDINMRLKAKGAGVNYVEDYRTDQLIDDIRFLSKGFVEIDGDFWQSVGEVTSVQQGRETFHEIDRKVLPHVFRNQYLIDDSEHFAAKVVAYDTDRVRLQDLGFERMMSYRAWGIHPKNIYQAMALNALLDPHIDLVILTGPAGSGKTLLALAAALELVVEQGTYEKIIVTRNTPEIAESIGYLPGTEEEKMAPWLAAITDSLEVLHKHDESMEASMNYIMNKANIQFKSLNFMRGRSIQNAIVILDESQNLTASQLKTLLTRCGTGTKIVCTGNLAQIDSYYLTAVTSGLTYIVERFKDYPGSATINLNGVVRSSLAQYAEENL</sequence>
<dbReference type="InterPro" id="IPR051451">
    <property type="entry name" value="PhoH2-like"/>
</dbReference>
<dbReference type="InterPro" id="IPR003714">
    <property type="entry name" value="PhoH"/>
</dbReference>
<evidence type="ECO:0000256" key="4">
    <source>
        <dbReference type="ARBA" id="ARBA00046345"/>
    </source>
</evidence>
<dbReference type="PANTHER" id="PTHR30473">
    <property type="entry name" value="PROTEIN PHOH"/>
    <property type="match status" value="1"/>
</dbReference>
<dbReference type="FunFam" id="3.40.50.300:FF:000013">
    <property type="entry name" value="PhoH family ATPase"/>
    <property type="match status" value="1"/>
</dbReference>
<evidence type="ECO:0000259" key="5">
    <source>
        <dbReference type="SMART" id="SM00382"/>
    </source>
</evidence>
<keyword evidence="2" id="KW-0547">Nucleotide-binding</keyword>
<comment type="similarity">
    <text evidence="1">Belongs to the PhoH family.</text>
</comment>
<feature type="domain" description="AAA+ ATPase" evidence="5">
    <location>
        <begin position="298"/>
        <end position="467"/>
    </location>
</feature>
<name>A0A317Q9B2_9GAMM</name>